<dbReference type="EMBL" id="LQNU01000056">
    <property type="protein sequence ID" value="KZE80481.1"/>
    <property type="molecule type" value="Genomic_DNA"/>
</dbReference>
<proteinExistence type="predicted"/>
<reference evidence="4 5" key="1">
    <citation type="submission" date="2016-01" db="EMBL/GenBank/DDBJ databases">
        <title>Whole genome sequencing of Myroides marinus L41.</title>
        <authorList>
            <person name="Hong K.W."/>
        </authorList>
    </citation>
    <scope>NUCLEOTIDE SEQUENCE [LARGE SCALE GENOMIC DNA]</scope>
    <source>
        <strain evidence="4 5">L41</strain>
    </source>
</reference>
<evidence type="ECO:0000256" key="1">
    <source>
        <dbReference type="SAM" id="Phobius"/>
    </source>
</evidence>
<evidence type="ECO:0000313" key="4">
    <source>
        <dbReference type="EMBL" id="KZE80481.1"/>
    </source>
</evidence>
<feature type="domain" description="ABC-type uncharacterised transport system" evidence="2">
    <location>
        <begin position="191"/>
        <end position="496"/>
    </location>
</feature>
<evidence type="ECO:0000259" key="2">
    <source>
        <dbReference type="Pfam" id="PF09822"/>
    </source>
</evidence>
<dbReference type="AlphaFoldDB" id="A0A161US05"/>
<sequence>MKKFYKNDIKLLIRLVVVLVVLNVVGTYVYKRFDFTQDHRYTLSESTLGILDRTQEPVLVEIFLKGNFPLEFRRLQNETKQLLEEIESRNSNVKFKFVDPNEEGPSKKGIIEQLYDYGLKPVTITVNDKGAQSQQLVFPWALVSQGEKVTRVQLLKNMMGANTEEKVISSVQHLEYAFAEAINKVTQEKSKKIAILKGNGELDDAYIADFLMKVRESYHIAPFTLDSVAKTPQKTLEQLKEYDLAIIAKPTKAFSEEQIGVLDQYVMNGGKTLWLIDQVQADFDSLRRDGRMLAYPKDQSLGELMFKYGVRINPVLVKDEISTKIKLASGRQGSETVYSDFLWKFAPFVYPDSEHPIVKNIEGVKYDFTSPIDTLKNGVKKTILAKSSKYSSLVGTPNEISFEVINEQTTPESYQGKGSYILGVLLEGNFPSVYKNRVMPFTVDKPLSESVNTQMIVISDGDIIKNQLDDKGMPLELGYDKWTNMLYGNKELLLNSVNYLLDDTGLINLRTKEVKIPMLDKLRVEQQYTSIQMKVLVIPIVLVIIFGCIFILVRKRKFIKK</sequence>
<dbReference type="Pfam" id="PF09822">
    <property type="entry name" value="ABC_transp_aux"/>
    <property type="match status" value="1"/>
</dbReference>
<feature type="transmembrane region" description="Helical" evidence="1">
    <location>
        <begin position="12"/>
        <end position="30"/>
    </location>
</feature>
<dbReference type="Pfam" id="PF23357">
    <property type="entry name" value="DUF7088"/>
    <property type="match status" value="1"/>
</dbReference>
<keyword evidence="1" id="KW-0472">Membrane</keyword>
<accession>A0A161US05</accession>
<dbReference type="SUPFAM" id="SSF52317">
    <property type="entry name" value="Class I glutamine amidotransferase-like"/>
    <property type="match status" value="1"/>
</dbReference>
<dbReference type="RefSeq" id="WP_038988048.1">
    <property type="nucleotide sequence ID" value="NZ_JWJO01000076.1"/>
</dbReference>
<evidence type="ECO:0000259" key="3">
    <source>
        <dbReference type="Pfam" id="PF23357"/>
    </source>
</evidence>
<dbReference type="InterPro" id="IPR055396">
    <property type="entry name" value="DUF7088"/>
</dbReference>
<comment type="caution">
    <text evidence="4">The sequence shown here is derived from an EMBL/GenBank/DDBJ whole genome shotgun (WGS) entry which is preliminary data.</text>
</comment>
<organism evidence="4 5">
    <name type="scientific">Myroides marinus</name>
    <dbReference type="NCBI Taxonomy" id="703342"/>
    <lineage>
        <taxon>Bacteria</taxon>
        <taxon>Pseudomonadati</taxon>
        <taxon>Bacteroidota</taxon>
        <taxon>Flavobacteriia</taxon>
        <taxon>Flavobacteriales</taxon>
        <taxon>Flavobacteriaceae</taxon>
        <taxon>Myroides</taxon>
    </lineage>
</organism>
<feature type="transmembrane region" description="Helical" evidence="1">
    <location>
        <begin position="535"/>
        <end position="553"/>
    </location>
</feature>
<keyword evidence="5" id="KW-1185">Reference proteome</keyword>
<feature type="domain" description="DUF7088" evidence="3">
    <location>
        <begin position="37"/>
        <end position="144"/>
    </location>
</feature>
<name>A0A161US05_9FLAO</name>
<dbReference type="OrthoDB" id="9777219at2"/>
<evidence type="ECO:0000313" key="5">
    <source>
        <dbReference type="Proteomes" id="UP000076630"/>
    </source>
</evidence>
<dbReference type="InterPro" id="IPR029062">
    <property type="entry name" value="Class_I_gatase-like"/>
</dbReference>
<dbReference type="InterPro" id="IPR019863">
    <property type="entry name" value="Motility-assoc_ABC-rel_GldG"/>
</dbReference>
<keyword evidence="1" id="KW-1133">Transmembrane helix</keyword>
<keyword evidence="1" id="KW-0812">Transmembrane</keyword>
<dbReference type="NCBIfam" id="TIGR03521">
    <property type="entry name" value="GldG"/>
    <property type="match status" value="1"/>
</dbReference>
<dbReference type="InterPro" id="IPR019196">
    <property type="entry name" value="ABC_transp_unknown"/>
</dbReference>
<protein>
    <submittedName>
        <fullName evidence="4">Gliding motility-associated ABC transporter substrate-binding protein GldG</fullName>
    </submittedName>
</protein>
<gene>
    <name evidence="4" type="ORF">AV926_10145</name>
</gene>
<dbReference type="Proteomes" id="UP000076630">
    <property type="component" value="Unassembled WGS sequence"/>
</dbReference>